<accession>A0A1G2TVW6</accession>
<feature type="transmembrane region" description="Helical" evidence="1">
    <location>
        <begin position="12"/>
        <end position="28"/>
    </location>
</feature>
<dbReference type="AlphaFoldDB" id="A0A1G2TVW6"/>
<dbReference type="Pfam" id="PF10646">
    <property type="entry name" value="Germane"/>
    <property type="match status" value="1"/>
</dbReference>
<keyword evidence="1" id="KW-0472">Membrane</keyword>
<evidence type="ECO:0000313" key="4">
    <source>
        <dbReference type="Proteomes" id="UP000178404"/>
    </source>
</evidence>
<dbReference type="EMBL" id="MHWA01000016">
    <property type="protein sequence ID" value="OHB01299.1"/>
    <property type="molecule type" value="Genomic_DNA"/>
</dbReference>
<gene>
    <name evidence="3" type="ORF">A3A90_01420</name>
</gene>
<evidence type="ECO:0000256" key="1">
    <source>
        <dbReference type="SAM" id="Phobius"/>
    </source>
</evidence>
<reference evidence="3 4" key="1">
    <citation type="journal article" date="2016" name="Nat. Commun.">
        <title>Thousands of microbial genomes shed light on interconnected biogeochemical processes in an aquifer system.</title>
        <authorList>
            <person name="Anantharaman K."/>
            <person name="Brown C.T."/>
            <person name="Hug L.A."/>
            <person name="Sharon I."/>
            <person name="Castelle C.J."/>
            <person name="Probst A.J."/>
            <person name="Thomas B.C."/>
            <person name="Singh A."/>
            <person name="Wilkins M.J."/>
            <person name="Karaoz U."/>
            <person name="Brodie E.L."/>
            <person name="Williams K.H."/>
            <person name="Hubbard S.S."/>
            <person name="Banfield J.F."/>
        </authorList>
    </citation>
    <scope>NUCLEOTIDE SEQUENCE [LARGE SCALE GENOMIC DNA]</scope>
</reference>
<name>A0A1G2TVW6_9BACT</name>
<evidence type="ECO:0000259" key="2">
    <source>
        <dbReference type="SMART" id="SM00909"/>
    </source>
</evidence>
<dbReference type="Proteomes" id="UP000178404">
    <property type="component" value="Unassembled WGS sequence"/>
</dbReference>
<proteinExistence type="predicted"/>
<organism evidence="3 4">
    <name type="scientific">Candidatus Zambryskibacteria bacterium RIFCSPLOWO2_01_FULL_35_19</name>
    <dbReference type="NCBI Taxonomy" id="1802757"/>
    <lineage>
        <taxon>Bacteria</taxon>
        <taxon>Candidatus Zambryskiibacteriota</taxon>
    </lineage>
</organism>
<feature type="domain" description="GerMN" evidence="2">
    <location>
        <begin position="78"/>
        <end position="169"/>
    </location>
</feature>
<keyword evidence="1" id="KW-1133">Transmembrane helix</keyword>
<dbReference type="InterPro" id="IPR019606">
    <property type="entry name" value="GerMN"/>
</dbReference>
<keyword evidence="1" id="KW-0812">Transmembrane</keyword>
<dbReference type="SMART" id="SM00909">
    <property type="entry name" value="Germane"/>
    <property type="match status" value="1"/>
</dbReference>
<protein>
    <recommendedName>
        <fullName evidence="2">GerMN domain-containing protein</fullName>
    </recommendedName>
</protein>
<evidence type="ECO:0000313" key="3">
    <source>
        <dbReference type="EMBL" id="OHB01299.1"/>
    </source>
</evidence>
<comment type="caution">
    <text evidence="3">The sequence shown here is derived from an EMBL/GenBank/DDBJ whole genome shotgun (WGS) entry which is preliminary data.</text>
</comment>
<sequence>MINMKKTFKSLFYIIACVAVFLVLIKVYNNSFSSNSAVAFEWEKQVNVYFSNSEMGSNDDCLKVFPLSRTIINAETLGPGSLEALLKGVSDTEKESGYFTNLNEEILLQRFEIVNKIAYIDFDTSFNKEVGGSCRVMGIRSQIETTLNSLPDIDSVVISVGGQTEGILEP</sequence>